<comment type="caution">
    <text evidence="2">The sequence shown here is derived from an EMBL/GenBank/DDBJ whole genome shotgun (WGS) entry which is preliminary data.</text>
</comment>
<keyword evidence="3" id="KW-1185">Reference proteome</keyword>
<protein>
    <recommendedName>
        <fullName evidence="4">Seven TM Receptor</fullName>
    </recommendedName>
</protein>
<feature type="transmembrane region" description="Helical" evidence="1">
    <location>
        <begin position="35"/>
        <end position="57"/>
    </location>
</feature>
<feature type="transmembrane region" description="Helical" evidence="1">
    <location>
        <begin position="185"/>
        <end position="210"/>
    </location>
</feature>
<keyword evidence="1" id="KW-0472">Membrane</keyword>
<dbReference type="EMBL" id="CANHGI010000005">
    <property type="protein sequence ID" value="CAI5452447.1"/>
    <property type="molecule type" value="Genomic_DNA"/>
</dbReference>
<evidence type="ECO:0000313" key="2">
    <source>
        <dbReference type="EMBL" id="CAI5452447.1"/>
    </source>
</evidence>
<reference evidence="2" key="1">
    <citation type="submission" date="2022-11" db="EMBL/GenBank/DDBJ databases">
        <authorList>
            <person name="Kikuchi T."/>
        </authorList>
    </citation>
    <scope>NUCLEOTIDE SEQUENCE</scope>
    <source>
        <strain evidence="2">PS1010</strain>
    </source>
</reference>
<evidence type="ECO:0000256" key="1">
    <source>
        <dbReference type="SAM" id="Phobius"/>
    </source>
</evidence>
<gene>
    <name evidence="2" type="ORF">CAMP_LOCUS15084</name>
</gene>
<dbReference type="PANTHER" id="PTHR46000">
    <property type="entry name" value="SEVEN TM RECEPTOR-RELATED"/>
    <property type="match status" value="1"/>
</dbReference>
<feature type="transmembrane region" description="Helical" evidence="1">
    <location>
        <begin position="6"/>
        <end position="23"/>
    </location>
</feature>
<keyword evidence="1" id="KW-1133">Transmembrane helix</keyword>
<proteinExistence type="predicted"/>
<dbReference type="AlphaFoldDB" id="A0A9P1IWE6"/>
<dbReference type="Proteomes" id="UP001152747">
    <property type="component" value="Unassembled WGS sequence"/>
</dbReference>
<sequence>MGYSTVTSFVAVQFLYRYWIMMSDWKTKLFDGWRIIFSLIYSFGCGAVYGSAIYWLYPMDEEQKQYLRKEMFENYNASIENIPGFVVVGYETENNQQARKEGMKCISILLTVMVVQYSIMVYSGIQMHLKLKCQIRSLSIPDKHLQKQLLKALIIQITSPSLLCCIPLVPILAGPFFFKNISFPSGIFVTPFTIFPSLDSLILMIVVTEYRDYISSIWRKRSLEITYTHSVSWGGLTN</sequence>
<dbReference type="Pfam" id="PF10326">
    <property type="entry name" value="7TM_GPCR_Str"/>
    <property type="match status" value="1"/>
</dbReference>
<name>A0A9P1IWE6_9PELO</name>
<feature type="transmembrane region" description="Helical" evidence="1">
    <location>
        <begin position="106"/>
        <end position="129"/>
    </location>
</feature>
<accession>A0A9P1IWE6</accession>
<organism evidence="2 3">
    <name type="scientific">Caenorhabditis angaria</name>
    <dbReference type="NCBI Taxonomy" id="860376"/>
    <lineage>
        <taxon>Eukaryota</taxon>
        <taxon>Metazoa</taxon>
        <taxon>Ecdysozoa</taxon>
        <taxon>Nematoda</taxon>
        <taxon>Chromadorea</taxon>
        <taxon>Rhabditida</taxon>
        <taxon>Rhabditina</taxon>
        <taxon>Rhabditomorpha</taxon>
        <taxon>Rhabditoidea</taxon>
        <taxon>Rhabditidae</taxon>
        <taxon>Peloderinae</taxon>
        <taxon>Caenorhabditis</taxon>
    </lineage>
</organism>
<dbReference type="InterPro" id="IPR019428">
    <property type="entry name" value="7TM_GPCR_serpentine_rcpt_Str"/>
</dbReference>
<keyword evidence="1" id="KW-0812">Transmembrane</keyword>
<feature type="transmembrane region" description="Helical" evidence="1">
    <location>
        <begin position="149"/>
        <end position="173"/>
    </location>
</feature>
<evidence type="ECO:0000313" key="3">
    <source>
        <dbReference type="Proteomes" id="UP001152747"/>
    </source>
</evidence>
<evidence type="ECO:0008006" key="4">
    <source>
        <dbReference type="Google" id="ProtNLM"/>
    </source>
</evidence>